<dbReference type="PANTHER" id="PTHR24242">
    <property type="entry name" value="G-PROTEIN COUPLED RECEPTOR"/>
    <property type="match status" value="1"/>
</dbReference>
<feature type="domain" description="G-protein coupled receptors family 1 profile" evidence="15">
    <location>
        <begin position="44"/>
        <end position="297"/>
    </location>
</feature>
<dbReference type="PRINTS" id="PR00237">
    <property type="entry name" value="GPCRRHODOPSN"/>
</dbReference>
<dbReference type="GO" id="GO:0004984">
    <property type="term" value="F:olfactory receptor activity"/>
    <property type="evidence" value="ECO:0007669"/>
    <property type="project" value="InterPro"/>
</dbReference>
<reference evidence="16" key="1">
    <citation type="submission" date="2021-06" db="EMBL/GenBank/DDBJ databases">
        <authorList>
            <consortium name="Wellcome Sanger Institute Data Sharing"/>
        </authorList>
    </citation>
    <scope>NUCLEOTIDE SEQUENCE [LARGE SCALE GENOMIC DNA]</scope>
</reference>
<comment type="similarity">
    <text evidence="13">Belongs to the G-protein coupled receptor 1 family.</text>
</comment>
<evidence type="ECO:0000256" key="9">
    <source>
        <dbReference type="ARBA" id="ARBA00023157"/>
    </source>
</evidence>
<evidence type="ECO:0000313" key="17">
    <source>
        <dbReference type="Proteomes" id="UP000694620"/>
    </source>
</evidence>
<protein>
    <recommendedName>
        <fullName evidence="14">Olfactory receptor</fullName>
    </recommendedName>
</protein>
<dbReference type="Pfam" id="PF13853">
    <property type="entry name" value="7tm_4"/>
    <property type="match status" value="1"/>
</dbReference>
<keyword evidence="10 13" id="KW-0675">Receptor</keyword>
<dbReference type="Proteomes" id="UP000694620">
    <property type="component" value="Chromosome 4"/>
</dbReference>
<keyword evidence="12 13" id="KW-0807">Transducer</keyword>
<feature type="transmembrane region" description="Helical" evidence="14">
    <location>
        <begin position="247"/>
        <end position="269"/>
    </location>
</feature>
<dbReference type="PROSITE" id="PS00237">
    <property type="entry name" value="G_PROTEIN_RECEP_F1_1"/>
    <property type="match status" value="1"/>
</dbReference>
<dbReference type="PRINTS" id="PR00245">
    <property type="entry name" value="OLFACTORYR"/>
</dbReference>
<keyword evidence="8 14" id="KW-0472">Membrane</keyword>
<dbReference type="FunFam" id="1.20.1070.10:FF:000024">
    <property type="entry name" value="Olfactory receptor"/>
    <property type="match status" value="1"/>
</dbReference>
<dbReference type="Gene3D" id="1.20.1070.10">
    <property type="entry name" value="Rhodopsin 7-helix transmembrane proteins"/>
    <property type="match status" value="1"/>
</dbReference>
<evidence type="ECO:0000256" key="13">
    <source>
        <dbReference type="RuleBase" id="RU000688"/>
    </source>
</evidence>
<sequence length="328" mass="36470">MEALVNLNITSIKEFVFAGFPGVSKFPELIGLTFTITYILTLLGNIFIFYVVKKQESLRTPMFIIICNLAFSDVIYSTVITPKIIQIYLFGNNTIKSQTCFLQMYFLYFAGSVDSYILLVMAMDRYVSICHPLRYPTLITNKNTHLTCLVAWIIGALSPVGLVTYASGFPYCGPNVISHLYCDYGLIVKLACTETSSIKQTGTSIVSIVLIGVFVLILLSYLRIIISVLKIATTSGRKKAAYTCSTQLIVIAIYFLPRLFVYIAFTAGLSVQGEAELRVCLGIFYCLVPPLVNPIIYSFRLNEIKQFVYKLLKQGKITNTGGQIKGAA</sequence>
<feature type="transmembrane region" description="Helical" evidence="14">
    <location>
        <begin position="29"/>
        <end position="51"/>
    </location>
</feature>
<evidence type="ECO:0000256" key="10">
    <source>
        <dbReference type="ARBA" id="ARBA00023170"/>
    </source>
</evidence>
<dbReference type="InterPro" id="IPR000276">
    <property type="entry name" value="GPCR_Rhodpsn"/>
</dbReference>
<evidence type="ECO:0000256" key="1">
    <source>
        <dbReference type="ARBA" id="ARBA00004651"/>
    </source>
</evidence>
<keyword evidence="17" id="KW-1185">Reference proteome</keyword>
<evidence type="ECO:0000256" key="8">
    <source>
        <dbReference type="ARBA" id="ARBA00023136"/>
    </source>
</evidence>
<dbReference type="InterPro" id="IPR050939">
    <property type="entry name" value="Olfactory_GPCR1"/>
</dbReference>
<evidence type="ECO:0000256" key="3">
    <source>
        <dbReference type="ARBA" id="ARBA00022606"/>
    </source>
</evidence>
<dbReference type="SUPFAM" id="SSF81321">
    <property type="entry name" value="Family A G protein-coupled receptor-like"/>
    <property type="match status" value="1"/>
</dbReference>
<dbReference type="GeneTree" id="ENSGT00940000161369"/>
<keyword evidence="6 14" id="KW-1133">Transmembrane helix</keyword>
<name>A0A8C4RQZ6_ERPCA</name>
<dbReference type="InterPro" id="IPR017452">
    <property type="entry name" value="GPCR_Rhodpsn_7TM"/>
</dbReference>
<dbReference type="PROSITE" id="PS50262">
    <property type="entry name" value="G_PROTEIN_RECEP_F1_2"/>
    <property type="match status" value="1"/>
</dbReference>
<keyword evidence="3 14" id="KW-0716">Sensory transduction</keyword>
<evidence type="ECO:0000256" key="12">
    <source>
        <dbReference type="ARBA" id="ARBA00023224"/>
    </source>
</evidence>
<feature type="transmembrane region" description="Helical" evidence="14">
    <location>
        <begin position="63"/>
        <end position="85"/>
    </location>
</feature>
<evidence type="ECO:0000256" key="11">
    <source>
        <dbReference type="ARBA" id="ARBA00023180"/>
    </source>
</evidence>
<keyword evidence="7 13" id="KW-0297">G-protein coupled receptor</keyword>
<dbReference type="AlphaFoldDB" id="A0A8C4RQZ6"/>
<evidence type="ECO:0000313" key="16">
    <source>
        <dbReference type="Ensembl" id="ENSECRP00000006279.1"/>
    </source>
</evidence>
<dbReference type="GO" id="GO:0005886">
    <property type="term" value="C:plasma membrane"/>
    <property type="evidence" value="ECO:0007669"/>
    <property type="project" value="UniProtKB-SubCell"/>
</dbReference>
<comment type="subcellular location">
    <subcellularLocation>
        <location evidence="1 14">Cell membrane</location>
        <topology evidence="1 14">Multi-pass membrane protein</topology>
    </subcellularLocation>
</comment>
<dbReference type="PANTHER" id="PTHR24242:SF359">
    <property type="entry name" value="ODORANT RECEPTOR-RELATED"/>
    <property type="match status" value="1"/>
</dbReference>
<proteinExistence type="inferred from homology"/>
<keyword evidence="2 14" id="KW-1003">Cell membrane</keyword>
<evidence type="ECO:0000256" key="5">
    <source>
        <dbReference type="ARBA" id="ARBA00022725"/>
    </source>
</evidence>
<evidence type="ECO:0000259" key="15">
    <source>
        <dbReference type="PROSITE" id="PS50262"/>
    </source>
</evidence>
<feature type="transmembrane region" description="Helical" evidence="14">
    <location>
        <begin position="105"/>
        <end position="123"/>
    </location>
</feature>
<feature type="transmembrane region" description="Helical" evidence="14">
    <location>
        <begin position="205"/>
        <end position="226"/>
    </location>
</feature>
<accession>A0A8C4RQZ6</accession>
<dbReference type="SMART" id="SM01381">
    <property type="entry name" value="7TM_GPCR_Srsx"/>
    <property type="match status" value="1"/>
</dbReference>
<keyword evidence="11" id="KW-0325">Glycoprotein</keyword>
<dbReference type="InterPro" id="IPR000725">
    <property type="entry name" value="Olfact_rcpt"/>
</dbReference>
<gene>
    <name evidence="16" type="primary">LOC127527436</name>
</gene>
<evidence type="ECO:0000256" key="4">
    <source>
        <dbReference type="ARBA" id="ARBA00022692"/>
    </source>
</evidence>
<keyword evidence="4 13" id="KW-0812">Transmembrane</keyword>
<keyword evidence="9" id="KW-1015">Disulfide bond</keyword>
<reference evidence="16" key="2">
    <citation type="submission" date="2025-08" db="UniProtKB">
        <authorList>
            <consortium name="Ensembl"/>
        </authorList>
    </citation>
    <scope>IDENTIFICATION</scope>
</reference>
<reference evidence="16" key="3">
    <citation type="submission" date="2025-09" db="UniProtKB">
        <authorList>
            <consortium name="Ensembl"/>
        </authorList>
    </citation>
    <scope>IDENTIFICATION</scope>
</reference>
<dbReference type="GO" id="GO:0004930">
    <property type="term" value="F:G protein-coupled receptor activity"/>
    <property type="evidence" value="ECO:0007669"/>
    <property type="project" value="UniProtKB-KW"/>
</dbReference>
<evidence type="ECO:0000256" key="6">
    <source>
        <dbReference type="ARBA" id="ARBA00022989"/>
    </source>
</evidence>
<dbReference type="Ensembl" id="ENSECRT00000006379.1">
    <property type="protein sequence ID" value="ENSECRP00000006279.1"/>
    <property type="gene ID" value="ENSECRG00000004181.1"/>
</dbReference>
<evidence type="ECO:0000256" key="7">
    <source>
        <dbReference type="ARBA" id="ARBA00023040"/>
    </source>
</evidence>
<organism evidence="16 17">
    <name type="scientific">Erpetoichthys calabaricus</name>
    <name type="common">Rope fish</name>
    <name type="synonym">Calamoichthys calabaricus</name>
    <dbReference type="NCBI Taxonomy" id="27687"/>
    <lineage>
        <taxon>Eukaryota</taxon>
        <taxon>Metazoa</taxon>
        <taxon>Chordata</taxon>
        <taxon>Craniata</taxon>
        <taxon>Vertebrata</taxon>
        <taxon>Euteleostomi</taxon>
        <taxon>Actinopterygii</taxon>
        <taxon>Polypteriformes</taxon>
        <taxon>Polypteridae</taxon>
        <taxon>Erpetoichthys</taxon>
    </lineage>
</organism>
<feature type="transmembrane region" description="Helical" evidence="14">
    <location>
        <begin position="275"/>
        <end position="297"/>
    </location>
</feature>
<evidence type="ECO:0000256" key="2">
    <source>
        <dbReference type="ARBA" id="ARBA00022475"/>
    </source>
</evidence>
<feature type="transmembrane region" description="Helical" evidence="14">
    <location>
        <begin position="144"/>
        <end position="166"/>
    </location>
</feature>
<keyword evidence="5 14" id="KW-0552">Olfaction</keyword>
<evidence type="ECO:0000256" key="14">
    <source>
        <dbReference type="RuleBase" id="RU363047"/>
    </source>
</evidence>